<dbReference type="Proteomes" id="UP000043764">
    <property type="component" value="Unassembled WGS sequence"/>
</dbReference>
<reference evidence="2 3" key="1">
    <citation type="submission" date="2015-05" db="EMBL/GenBank/DDBJ databases">
        <authorList>
            <person name="Rodrigo-Torres Lidia"/>
            <person name="Arahal R.David."/>
        </authorList>
    </citation>
    <scope>NUCLEOTIDE SEQUENCE [LARGE SCALE GENOMIC DNA]</scope>
    <source>
        <strain evidence="2 3">CECT 7321</strain>
    </source>
</reference>
<protein>
    <submittedName>
        <fullName evidence="2">Uncharacterized protein</fullName>
    </submittedName>
</protein>
<dbReference type="STRING" id="481446.NIT7645_00396"/>
<dbReference type="EMBL" id="CVRL01000006">
    <property type="protein sequence ID" value="CRL09784.1"/>
    <property type="molecule type" value="Genomic_DNA"/>
</dbReference>
<evidence type="ECO:0000313" key="3">
    <source>
        <dbReference type="Proteomes" id="UP000043764"/>
    </source>
</evidence>
<proteinExistence type="predicted"/>
<accession>A0A0H5D8W4</accession>
<feature type="compositionally biased region" description="Basic and acidic residues" evidence="1">
    <location>
        <begin position="37"/>
        <end position="46"/>
    </location>
</feature>
<dbReference type="AlphaFoldDB" id="A0A0H5D8W4"/>
<name>A0A0H5D8W4_9RHOB</name>
<evidence type="ECO:0000313" key="2">
    <source>
        <dbReference type="EMBL" id="CRL09784.1"/>
    </source>
</evidence>
<feature type="region of interest" description="Disordered" evidence="1">
    <location>
        <begin position="17"/>
        <end position="46"/>
    </location>
</feature>
<sequence length="46" mass="5290">MSLVLLSHKLLDLAAHKNMGQNTPKDSKMPPEIPGTDYRRLYDHTR</sequence>
<organism evidence="2 3">
    <name type="scientific">Phaeobacter italicus</name>
    <dbReference type="NCBI Taxonomy" id="481446"/>
    <lineage>
        <taxon>Bacteria</taxon>
        <taxon>Pseudomonadati</taxon>
        <taxon>Pseudomonadota</taxon>
        <taxon>Alphaproteobacteria</taxon>
        <taxon>Rhodobacterales</taxon>
        <taxon>Roseobacteraceae</taxon>
        <taxon>Phaeobacter</taxon>
    </lineage>
</organism>
<gene>
    <name evidence="2" type="ORF">NIT7321_00618</name>
</gene>
<evidence type="ECO:0000256" key="1">
    <source>
        <dbReference type="SAM" id="MobiDB-lite"/>
    </source>
</evidence>
<keyword evidence="3" id="KW-1185">Reference proteome</keyword>